<dbReference type="InterPro" id="IPR004360">
    <property type="entry name" value="Glyas_Fos-R_dOase_dom"/>
</dbReference>
<name>A0ABN9M3T0_9NEOB</name>
<dbReference type="InterPro" id="IPR050383">
    <property type="entry name" value="GlyoxalaseI/FosfomycinResist"/>
</dbReference>
<evidence type="ECO:0000256" key="2">
    <source>
        <dbReference type="ARBA" id="ARBA00040140"/>
    </source>
</evidence>
<reference evidence="4" key="1">
    <citation type="submission" date="2023-07" db="EMBL/GenBank/DDBJ databases">
        <authorList>
            <person name="Stuckert A."/>
        </authorList>
    </citation>
    <scope>NUCLEOTIDE SEQUENCE</scope>
</reference>
<gene>
    <name evidence="4" type="ORF">RIMI_LOCUS16206892</name>
</gene>
<proteinExistence type="inferred from homology"/>
<organism evidence="4 5">
    <name type="scientific">Ranitomeya imitator</name>
    <name type="common">mimic poison frog</name>
    <dbReference type="NCBI Taxonomy" id="111125"/>
    <lineage>
        <taxon>Eukaryota</taxon>
        <taxon>Metazoa</taxon>
        <taxon>Chordata</taxon>
        <taxon>Craniata</taxon>
        <taxon>Vertebrata</taxon>
        <taxon>Euteleostomi</taxon>
        <taxon>Amphibia</taxon>
        <taxon>Batrachia</taxon>
        <taxon>Anura</taxon>
        <taxon>Neobatrachia</taxon>
        <taxon>Hyloidea</taxon>
        <taxon>Dendrobatidae</taxon>
        <taxon>Dendrobatinae</taxon>
        <taxon>Ranitomeya</taxon>
    </lineage>
</organism>
<accession>A0ABN9M3T0</accession>
<keyword evidence="5" id="KW-1185">Reference proteome</keyword>
<dbReference type="InterPro" id="IPR029068">
    <property type="entry name" value="Glyas_Bleomycin-R_OHBP_Dase"/>
</dbReference>
<dbReference type="EMBL" id="CAUEEQ010044822">
    <property type="protein sequence ID" value="CAJ0958142.1"/>
    <property type="molecule type" value="Genomic_DNA"/>
</dbReference>
<dbReference type="Pfam" id="PF00903">
    <property type="entry name" value="Glyoxalase"/>
    <property type="match status" value="1"/>
</dbReference>
<feature type="domain" description="VOC" evidence="3">
    <location>
        <begin position="142"/>
        <end position="262"/>
    </location>
</feature>
<dbReference type="PANTHER" id="PTHR21366:SF14">
    <property type="entry name" value="GLYOXALASE DOMAIN-CONTAINING PROTEIN 5"/>
    <property type="match status" value="1"/>
</dbReference>
<comment type="caution">
    <text evidence="4">The sequence shown here is derived from an EMBL/GenBank/DDBJ whole genome shotgun (WGS) entry which is preliminary data.</text>
</comment>
<protein>
    <recommendedName>
        <fullName evidence="2">Glyoxalase domain-containing protein 5</fullName>
    </recommendedName>
</protein>
<evidence type="ECO:0000313" key="4">
    <source>
        <dbReference type="EMBL" id="CAJ0958142.1"/>
    </source>
</evidence>
<dbReference type="InterPro" id="IPR037523">
    <property type="entry name" value="VOC_core"/>
</dbReference>
<dbReference type="PROSITE" id="PS51819">
    <property type="entry name" value="VOC"/>
    <property type="match status" value="1"/>
</dbReference>
<comment type="similarity">
    <text evidence="1">Belongs to the glyoxalase I family.</text>
</comment>
<evidence type="ECO:0000259" key="3">
    <source>
        <dbReference type="PROSITE" id="PS51819"/>
    </source>
</evidence>
<sequence length="269" mass="29538">MFTLVTGDLGIVGRWREVCVTALQRPNSDAAAIDIVVGIAAASLSVTSLLNPREQAPTTDLRADDLANYFKEKIDHIRQEIISQSLHTMHCPPSPTASSSLSDFEAVTEEERISAAPALVFQLCPRLLRFLSDSPVPFRIKHLDHLVLTVRSLEETVGFYTRVLGMDVVTFKGDRKALTFGIQKINLHEAGRSLSLKQKHPKPGSADLCLITDTPLTAVLRHLQICGVPLEEGPVSRTGAVGEIHSVYFRDPDHNLIEVSNYAADVKKP</sequence>
<evidence type="ECO:0000313" key="5">
    <source>
        <dbReference type="Proteomes" id="UP001176940"/>
    </source>
</evidence>
<dbReference type="Proteomes" id="UP001176940">
    <property type="component" value="Unassembled WGS sequence"/>
</dbReference>
<dbReference type="CDD" id="cd07253">
    <property type="entry name" value="GLOD5"/>
    <property type="match status" value="1"/>
</dbReference>
<evidence type="ECO:0000256" key="1">
    <source>
        <dbReference type="ARBA" id="ARBA00010363"/>
    </source>
</evidence>
<dbReference type="PANTHER" id="PTHR21366">
    <property type="entry name" value="GLYOXALASE FAMILY PROTEIN"/>
    <property type="match status" value="1"/>
</dbReference>
<dbReference type="SUPFAM" id="SSF54593">
    <property type="entry name" value="Glyoxalase/Bleomycin resistance protein/Dihydroxybiphenyl dioxygenase"/>
    <property type="match status" value="1"/>
</dbReference>
<dbReference type="Gene3D" id="3.10.180.10">
    <property type="entry name" value="2,3-Dihydroxybiphenyl 1,2-Dioxygenase, domain 1"/>
    <property type="match status" value="1"/>
</dbReference>